<dbReference type="InterPro" id="IPR036014">
    <property type="entry name" value="TCB1D9/TCB1D9B_PH-GRAM1"/>
</dbReference>
<dbReference type="OMA" id="CTGEVPT"/>
<dbReference type="InterPro" id="IPR004182">
    <property type="entry name" value="GRAM"/>
</dbReference>
<feature type="region of interest" description="Disordered" evidence="12">
    <location>
        <begin position="1053"/>
        <end position="1077"/>
    </location>
</feature>
<organism evidence="15 16">
    <name type="scientific">Oryzias melastigma</name>
    <name type="common">Marine medaka</name>
    <dbReference type="NCBI Taxonomy" id="30732"/>
    <lineage>
        <taxon>Eukaryota</taxon>
        <taxon>Metazoa</taxon>
        <taxon>Chordata</taxon>
        <taxon>Craniata</taxon>
        <taxon>Vertebrata</taxon>
        <taxon>Euteleostomi</taxon>
        <taxon>Actinopterygii</taxon>
        <taxon>Neopterygii</taxon>
        <taxon>Teleostei</taxon>
        <taxon>Neoteleostei</taxon>
        <taxon>Acanthomorphata</taxon>
        <taxon>Ovalentaria</taxon>
        <taxon>Atherinomorphae</taxon>
        <taxon>Beloniformes</taxon>
        <taxon>Adrianichthyidae</taxon>
        <taxon>Oryziinae</taxon>
        <taxon>Oryzias</taxon>
    </lineage>
</organism>
<dbReference type="CDD" id="cd13351">
    <property type="entry name" value="PH-GRAM1_TCB1D9_TCB1D9B"/>
    <property type="match status" value="1"/>
</dbReference>
<evidence type="ECO:0000256" key="5">
    <source>
        <dbReference type="ARBA" id="ARBA00022723"/>
    </source>
</evidence>
<evidence type="ECO:0000256" key="9">
    <source>
        <dbReference type="ARBA" id="ARBA00023136"/>
    </source>
</evidence>
<dbReference type="Pfam" id="PF00566">
    <property type="entry name" value="RabGAP-TBC"/>
    <property type="match status" value="1"/>
</dbReference>
<dbReference type="FunFam" id="2.30.29.30:FF:000041">
    <property type="entry name" value="TBC1 domain family member 9 isoform X1"/>
    <property type="match status" value="1"/>
</dbReference>
<dbReference type="PROSITE" id="PS50086">
    <property type="entry name" value="TBC_RABGAP"/>
    <property type="match status" value="1"/>
</dbReference>
<dbReference type="PANTHER" id="PTHR47666">
    <property type="entry name" value="PROTEIN VASCULAR ASSOCIATED DEATH 1, CHLOROPLASTIC"/>
    <property type="match status" value="1"/>
</dbReference>
<evidence type="ECO:0000256" key="10">
    <source>
        <dbReference type="ARBA" id="ARBA00043879"/>
    </source>
</evidence>
<dbReference type="Pfam" id="PF02893">
    <property type="entry name" value="GRAM"/>
    <property type="match status" value="2"/>
</dbReference>
<dbReference type="GO" id="GO:0005096">
    <property type="term" value="F:GTPase activator activity"/>
    <property type="evidence" value="ECO:0007669"/>
    <property type="project" value="UniProtKB-KW"/>
</dbReference>
<keyword evidence="2" id="KW-0343">GTPase activation</keyword>
<evidence type="ECO:0000256" key="12">
    <source>
        <dbReference type="SAM" id="MobiDB-lite"/>
    </source>
</evidence>
<evidence type="ECO:0000259" key="13">
    <source>
        <dbReference type="PROSITE" id="PS50086"/>
    </source>
</evidence>
<feature type="domain" description="EF-hand" evidence="14">
    <location>
        <begin position="878"/>
        <end position="906"/>
    </location>
</feature>
<evidence type="ECO:0000256" key="8">
    <source>
        <dbReference type="ARBA" id="ARBA00022989"/>
    </source>
</evidence>
<evidence type="ECO:0000256" key="11">
    <source>
        <dbReference type="ARBA" id="ARBA00067403"/>
    </source>
</evidence>
<evidence type="ECO:0000313" key="16">
    <source>
        <dbReference type="Proteomes" id="UP000261560"/>
    </source>
</evidence>
<evidence type="ECO:0000256" key="6">
    <source>
        <dbReference type="ARBA" id="ARBA00022737"/>
    </source>
</evidence>
<dbReference type="Gene3D" id="2.30.29.30">
    <property type="entry name" value="Pleckstrin-homology domain (PH domain)/Phosphotyrosine-binding domain (PTB)"/>
    <property type="match status" value="2"/>
</dbReference>
<dbReference type="InterPro" id="IPR002048">
    <property type="entry name" value="EF_hand_dom"/>
</dbReference>
<dbReference type="FunFam" id="2.30.29.30:FF:000013">
    <property type="entry name" value="Putative TBC1 domain family member 8B"/>
    <property type="match status" value="1"/>
</dbReference>
<dbReference type="InterPro" id="IPR011993">
    <property type="entry name" value="PH-like_dom_sf"/>
</dbReference>
<dbReference type="AlphaFoldDB" id="A0A3B3D780"/>
<dbReference type="CDD" id="cd13354">
    <property type="entry name" value="PH-GRAM2_TCB1D9_TCB1D9B"/>
    <property type="match status" value="1"/>
</dbReference>
<dbReference type="InterPro" id="IPR011992">
    <property type="entry name" value="EF-hand-dom_pair"/>
</dbReference>
<keyword evidence="7" id="KW-0106">Calcium</keyword>
<keyword evidence="6" id="KW-0677">Repeat</keyword>
<dbReference type="Ensembl" id="ENSOMET00000005613.1">
    <property type="protein sequence ID" value="ENSOMEP00000026022.1"/>
    <property type="gene ID" value="ENSOMEG00000007636.1"/>
</dbReference>
<dbReference type="PROSITE" id="PS00018">
    <property type="entry name" value="EF_HAND_1"/>
    <property type="match status" value="1"/>
</dbReference>
<feature type="domain" description="Rab-GAP TBC" evidence="13">
    <location>
        <begin position="500"/>
        <end position="687"/>
    </location>
</feature>
<evidence type="ECO:0000256" key="4">
    <source>
        <dbReference type="ARBA" id="ARBA00022692"/>
    </source>
</evidence>
<dbReference type="InterPro" id="IPR036017">
    <property type="entry name" value="TCB1D9/TCB1D9B_PH-GRAM2"/>
</dbReference>
<comment type="function">
    <text evidence="10">May act as a GTPase-activating protein for Rab family protein(s).</text>
</comment>
<dbReference type="SUPFAM" id="SSF47473">
    <property type="entry name" value="EF-hand"/>
    <property type="match status" value="1"/>
</dbReference>
<name>A0A3B3D780_ORYME</name>
<evidence type="ECO:0000256" key="2">
    <source>
        <dbReference type="ARBA" id="ARBA00022468"/>
    </source>
</evidence>
<feature type="region of interest" description="Disordered" evidence="12">
    <location>
        <begin position="949"/>
        <end position="975"/>
    </location>
</feature>
<evidence type="ECO:0000256" key="7">
    <source>
        <dbReference type="ARBA" id="ARBA00022837"/>
    </source>
</evidence>
<dbReference type="Gene3D" id="1.10.472.80">
    <property type="entry name" value="Ypt/Rab-GAP domain of gyp1p, domain 3"/>
    <property type="match status" value="1"/>
</dbReference>
<reference evidence="15" key="2">
    <citation type="submission" date="2025-09" db="UniProtKB">
        <authorList>
            <consortium name="Ensembl"/>
        </authorList>
    </citation>
    <scope>IDENTIFICATION</scope>
</reference>
<dbReference type="InterPro" id="IPR018247">
    <property type="entry name" value="EF_Hand_1_Ca_BS"/>
</dbReference>
<dbReference type="STRING" id="30732.ENSOMEP00000026022"/>
<keyword evidence="4" id="KW-0812">Transmembrane</keyword>
<keyword evidence="16" id="KW-1185">Reference proteome</keyword>
<evidence type="ECO:0000256" key="1">
    <source>
        <dbReference type="ARBA" id="ARBA00004167"/>
    </source>
</evidence>
<dbReference type="SUPFAM" id="SSF47923">
    <property type="entry name" value="Ypt/Rab-GAP domain of gyp1p"/>
    <property type="match status" value="2"/>
</dbReference>
<evidence type="ECO:0000259" key="14">
    <source>
        <dbReference type="PROSITE" id="PS50222"/>
    </source>
</evidence>
<dbReference type="FunFam" id="1.10.238.10:FF:000130">
    <property type="entry name" value="TBC1 domain family member 9B isoform X1"/>
    <property type="match status" value="1"/>
</dbReference>
<feature type="compositionally biased region" description="Polar residues" evidence="12">
    <location>
        <begin position="949"/>
        <end position="961"/>
    </location>
</feature>
<dbReference type="GeneTree" id="ENSGT00940000158554"/>
<dbReference type="InterPro" id="IPR035969">
    <property type="entry name" value="Rab-GAP_TBC_sf"/>
</dbReference>
<dbReference type="FunFam" id="1.10.8.270:FF:000002">
    <property type="entry name" value="TBC1 domain family member 9B"/>
    <property type="match status" value="1"/>
</dbReference>
<dbReference type="SMART" id="SM00164">
    <property type="entry name" value="TBC"/>
    <property type="match status" value="1"/>
</dbReference>
<dbReference type="GO" id="GO:0005509">
    <property type="term" value="F:calcium ion binding"/>
    <property type="evidence" value="ECO:0007669"/>
    <property type="project" value="InterPro"/>
</dbReference>
<comment type="subcellular location">
    <subcellularLocation>
        <location evidence="1">Membrane</location>
        <topology evidence="1">Single-pass membrane protein</topology>
    </subcellularLocation>
</comment>
<sequence length="1203" mass="136731">MWIPPEEVLLAGALWVSERANPFFILQRRRGHGRGGGLSGLLVGTLDVVLDSSARVAPYRILLQTADSQIYWNIACGSSRKEITEHWDFLESNLLQTISIFDNDEDITTFVKGKILGIIAEENRLKQGEDQEEDSGKFREAELKMRRLFGMPEEEKLVNYYSCSFWKGRVPRQGWLYLSVNHLCFYSFLLGKEVTLVVPWTEVTQLEKNATLVFPESVRVSTRHTEHFFSMFLNITDTFKLMEQLANLAMRQLLDNEAFELDRSLPKPCKTLKNVSALKRDFDARAKNEWYRAMFRLTHDERLDGHTDCTLWAPFAKMHVVGQLFISNNYICFNSKEEDLCQLIIPLREVSVVEKADSSSVLPCPVSISTKNKMNFLFANLKDRDFLVQRISDFLQRTPDSLWGDTNPLSLIGPSASAGVPASSLAKSDSVPKGRHYHPGLPTATQTLLQLYHRDSPEDLGPKAMKEKMKEEAWNIHFSEFGRGVCMYRTPRTRELVLNGIPERLRGELWLLFSGAQNEIVSHPGYYGDLVEAAMGQCSLATEEIERDLHRSMPEHRAFQNETGIAALRRVLTAYAHRNPGIGYCQAMNIVTSVLLLYCKEEEAFWLLVALCERMLPDYYNTRVVGALVDQGVFEELTRDFLPLLYEHMQELGVISTISLSWFLTLFLSAMPFDSAVLLIDCFFYEGIKVIFQVALAVLQDNMNALLSCSDEGEAMTILGRYLDNVVNRQTVSAPIPHLHTILTSGDDPPPEIDVFDLLKSSYEKFASLRSDVIEQMRFKQRLKVIQSLEDTAKRSVVRAMMTESAFSIEELEELYCLFKSKHMTSCYWGSSSSAAERHDPSLPYLEQYRIDPVQFTQLFTVLAPWTCGGHTPILSARLFRLLDQNQDGLINFKEFITGLSGMYHGDMTEKMKLLYKLHLPPALCPEEAESALEATYFFTNDERHESSFMSDLDSVQQHRMTSGEETKDEEDEEKKEVKDYKYYLRMWAKEKEPKRETIKDLPRMNQEQFIELCKTLYNMFSEEPLEQELYHSIATVASLLLRIGEVGKKFGNGAKKNEAPDQAPPPAQATPGDGAAGVSQVCSALAEAQLELPAQQTSEEENKDDTSVSSYSVVSLGSLHCEDLADDLVLVGGEQRKASTMDVDWSITFEQVLASLLTEPPLVDYFERKRNIQTKMAACKDQRVLERQTSSASDLELTQHSI</sequence>
<dbReference type="PROSITE" id="PS50222">
    <property type="entry name" value="EF_HAND_2"/>
    <property type="match status" value="1"/>
</dbReference>
<dbReference type="FunFam" id="1.10.472.80:FF:000033">
    <property type="entry name" value="TBC1 domain family member 9B isoform X1"/>
    <property type="match status" value="1"/>
</dbReference>
<dbReference type="GO" id="GO:0016020">
    <property type="term" value="C:membrane"/>
    <property type="evidence" value="ECO:0007669"/>
    <property type="project" value="UniProtKB-SubCell"/>
</dbReference>
<keyword evidence="8" id="KW-1133">Transmembrane helix</keyword>
<dbReference type="GO" id="GO:0003008">
    <property type="term" value="P:system process"/>
    <property type="evidence" value="ECO:0007669"/>
    <property type="project" value="UniProtKB-ARBA"/>
</dbReference>
<accession>A0A3B3D780</accession>
<dbReference type="InterPro" id="IPR000195">
    <property type="entry name" value="Rab-GAP-TBC_dom"/>
</dbReference>
<protein>
    <recommendedName>
        <fullName evidence="11">TBC1 domain family member 9B</fullName>
    </recommendedName>
</protein>
<dbReference type="PaxDb" id="30732-ENSOMEP00000026022"/>
<keyword evidence="5" id="KW-0479">Metal-binding</keyword>
<evidence type="ECO:0000313" key="15">
    <source>
        <dbReference type="Ensembl" id="ENSOMEP00000026022.1"/>
    </source>
</evidence>
<evidence type="ECO:0000256" key="3">
    <source>
        <dbReference type="ARBA" id="ARBA00022553"/>
    </source>
</evidence>
<reference evidence="15" key="1">
    <citation type="submission" date="2025-08" db="UniProtKB">
        <authorList>
            <consortium name="Ensembl"/>
        </authorList>
    </citation>
    <scope>IDENTIFICATION</scope>
</reference>
<dbReference type="Gene3D" id="1.10.8.270">
    <property type="entry name" value="putative rabgap domain of human tbc1 domain family member 14 like domains"/>
    <property type="match status" value="1"/>
</dbReference>
<proteinExistence type="predicted"/>
<dbReference type="Gene3D" id="1.10.238.10">
    <property type="entry name" value="EF-hand"/>
    <property type="match status" value="1"/>
</dbReference>
<dbReference type="PANTHER" id="PTHR47666:SF5">
    <property type="entry name" value="TBC1 DOMAIN FAMILY MEMBER 9B"/>
    <property type="match status" value="1"/>
</dbReference>
<dbReference type="Proteomes" id="UP000261560">
    <property type="component" value="Unplaced"/>
</dbReference>
<keyword evidence="9" id="KW-0472">Membrane</keyword>
<keyword evidence="3" id="KW-0597">Phosphoprotein</keyword>
<dbReference type="SMART" id="SM00568">
    <property type="entry name" value="GRAM"/>
    <property type="match status" value="2"/>
</dbReference>
<dbReference type="OrthoDB" id="17687at2759"/>